<dbReference type="RefSeq" id="WP_179754682.1">
    <property type="nucleotide sequence ID" value="NZ_BAAAGN010000021.1"/>
</dbReference>
<evidence type="ECO:0008006" key="4">
    <source>
        <dbReference type="Google" id="ProtNLM"/>
    </source>
</evidence>
<dbReference type="Proteomes" id="UP000521922">
    <property type="component" value="Unassembled WGS sequence"/>
</dbReference>
<evidence type="ECO:0000313" key="2">
    <source>
        <dbReference type="EMBL" id="NYD24356.1"/>
    </source>
</evidence>
<feature type="transmembrane region" description="Helical" evidence="1">
    <location>
        <begin position="48"/>
        <end position="68"/>
    </location>
</feature>
<dbReference type="EMBL" id="JACCBB010000001">
    <property type="protein sequence ID" value="NYD24356.1"/>
    <property type="molecule type" value="Genomic_DNA"/>
</dbReference>
<name>A0A7Y9DPE6_9ACTN</name>
<proteinExistence type="predicted"/>
<protein>
    <recommendedName>
        <fullName evidence="4">Phage holin family protein</fullName>
    </recommendedName>
</protein>
<comment type="caution">
    <text evidence="2">The sequence shown here is derived from an EMBL/GenBank/DDBJ whole genome shotgun (WGS) entry which is preliminary data.</text>
</comment>
<keyword evidence="1" id="KW-0472">Membrane</keyword>
<feature type="transmembrane region" description="Helical" evidence="1">
    <location>
        <begin position="80"/>
        <end position="101"/>
    </location>
</feature>
<reference evidence="2 3" key="1">
    <citation type="submission" date="2020-07" db="EMBL/GenBank/DDBJ databases">
        <title>Sequencing the genomes of 1000 actinobacteria strains.</title>
        <authorList>
            <person name="Klenk H.-P."/>
        </authorList>
    </citation>
    <scope>NUCLEOTIDE SEQUENCE [LARGE SCALE GENOMIC DNA]</scope>
    <source>
        <strain evidence="2 3">DSM 7487</strain>
    </source>
</reference>
<sequence>MSEHTNRTAGELVDELTADTAALVRAEVRRGQQELLAKAKQASKAASLLGGGAVLGALAAGTSAAFTVRLLGKVLPPTTAAFAGTLAYGGGAALLVSAGLAELRRVGPLWPEETLASLRDDVRAARPAAG</sequence>
<evidence type="ECO:0000313" key="3">
    <source>
        <dbReference type="Proteomes" id="UP000521922"/>
    </source>
</evidence>
<gene>
    <name evidence="2" type="ORF">BJ968_003896</name>
</gene>
<dbReference type="InterPro" id="IPR009937">
    <property type="entry name" value="Phage_holin_3_6"/>
</dbReference>
<keyword evidence="3" id="KW-1185">Reference proteome</keyword>
<keyword evidence="1" id="KW-0812">Transmembrane</keyword>
<keyword evidence="1" id="KW-1133">Transmembrane helix</keyword>
<accession>A0A7Y9DPE6</accession>
<dbReference type="Pfam" id="PF07332">
    <property type="entry name" value="Phage_holin_3_6"/>
    <property type="match status" value="1"/>
</dbReference>
<evidence type="ECO:0000256" key="1">
    <source>
        <dbReference type="SAM" id="Phobius"/>
    </source>
</evidence>
<dbReference type="AlphaFoldDB" id="A0A7Y9DPE6"/>
<organism evidence="2 3">
    <name type="scientific">Kineococcus aurantiacus</name>
    <dbReference type="NCBI Taxonomy" id="37633"/>
    <lineage>
        <taxon>Bacteria</taxon>
        <taxon>Bacillati</taxon>
        <taxon>Actinomycetota</taxon>
        <taxon>Actinomycetes</taxon>
        <taxon>Kineosporiales</taxon>
        <taxon>Kineosporiaceae</taxon>
        <taxon>Kineococcus</taxon>
    </lineage>
</organism>